<keyword evidence="2" id="KW-0670">Pyruvate</keyword>
<name>A0A6I1HZB3_9BURK</name>
<accession>A0A6I1HZB3</accession>
<gene>
    <name evidence="2" type="ORF">GCN75_17015</name>
</gene>
<dbReference type="Gene3D" id="3.40.50.920">
    <property type="match status" value="1"/>
</dbReference>
<dbReference type="InterPro" id="IPR055152">
    <property type="entry name" value="Transketolase-like_C_2"/>
</dbReference>
<dbReference type="PANTHER" id="PTHR43825:SF3">
    <property type="entry name" value="PYRUVATE DEHYDROGENASE E1 COMPONENT"/>
    <property type="match status" value="1"/>
</dbReference>
<dbReference type="AlphaFoldDB" id="A0A6I1HZB3"/>
<evidence type="ECO:0000313" key="3">
    <source>
        <dbReference type="Proteomes" id="UP000468717"/>
    </source>
</evidence>
<dbReference type="Proteomes" id="UP000468717">
    <property type="component" value="Unassembled WGS sequence"/>
</dbReference>
<sequence>MPSFPLIPLPPDAARQAAQACLAALAAQPPLLSQQVSPRRALGAMAGSLQLDAGVADAIRIVRAEVPYRQDDAWNVRASASAWPLRYGADKPLLYLCRPASLQALRGVLVDARARGIVCNDAETQASRWHKGVQPALPAWLAAQPDCTPFDPATGEEVRAIVRAALATLYVERQPGYFYLAMHDEAAVAAPLSAADAAAASLGMYRVSPPGPAPCRVRLCGAGAMLAVVADAARLLEEDWNIAAQVWSCPSYTRLARDAQAAEQWNVRHPRATPRLAHVQRCLGGSAAPVIAVTGYGQHIAGQIGGYVRGRFIAVGADSATETSAPWLAVMALKALADDGALPMPCVDYALRRYALF</sequence>
<comment type="caution">
    <text evidence="2">The sequence shown here is derived from an EMBL/GenBank/DDBJ whole genome shotgun (WGS) entry which is preliminary data.</text>
</comment>
<proteinExistence type="predicted"/>
<protein>
    <submittedName>
        <fullName evidence="2">Pyruvate dehydrogenase</fullName>
    </submittedName>
</protein>
<dbReference type="Pfam" id="PF22613">
    <property type="entry name" value="Transketolase_C_1"/>
    <property type="match status" value="1"/>
</dbReference>
<dbReference type="EMBL" id="WFLI01000019">
    <property type="protein sequence ID" value="KAB8063742.1"/>
    <property type="molecule type" value="Genomic_DNA"/>
</dbReference>
<evidence type="ECO:0000259" key="1">
    <source>
        <dbReference type="Pfam" id="PF22613"/>
    </source>
</evidence>
<feature type="domain" description="Transketolase-like C-terminal" evidence="1">
    <location>
        <begin position="203"/>
        <end position="304"/>
    </location>
</feature>
<evidence type="ECO:0000313" key="2">
    <source>
        <dbReference type="EMBL" id="KAB8063742.1"/>
    </source>
</evidence>
<organism evidence="2 3">
    <name type="scientific">Janthinobacterium violaceinigrum</name>
    <dbReference type="NCBI Taxonomy" id="2654252"/>
    <lineage>
        <taxon>Bacteria</taxon>
        <taxon>Pseudomonadati</taxon>
        <taxon>Pseudomonadota</taxon>
        <taxon>Betaproteobacteria</taxon>
        <taxon>Burkholderiales</taxon>
        <taxon>Oxalobacteraceae</taxon>
        <taxon>Janthinobacterium</taxon>
    </lineage>
</organism>
<dbReference type="InterPro" id="IPR009014">
    <property type="entry name" value="Transketo_C/PFOR_II"/>
</dbReference>
<dbReference type="SUPFAM" id="SSF52922">
    <property type="entry name" value="TK C-terminal domain-like"/>
    <property type="match status" value="1"/>
</dbReference>
<dbReference type="RefSeq" id="WP_152283512.1">
    <property type="nucleotide sequence ID" value="NZ_WFLI01000019.1"/>
</dbReference>
<keyword evidence="3" id="KW-1185">Reference proteome</keyword>
<reference evidence="2 3" key="1">
    <citation type="submission" date="2019-10" db="EMBL/GenBank/DDBJ databases">
        <title>Three novel species isolated from a subtropical stream in China.</title>
        <authorList>
            <person name="Lu H."/>
        </authorList>
    </citation>
    <scope>NUCLEOTIDE SEQUENCE [LARGE SCALE GENOMIC DNA]</scope>
    <source>
        <strain evidence="2 3">FT13W</strain>
    </source>
</reference>
<dbReference type="PANTHER" id="PTHR43825">
    <property type="entry name" value="PYRUVATE DEHYDROGENASE E1 COMPONENT"/>
    <property type="match status" value="1"/>
</dbReference>
<dbReference type="InterPro" id="IPR051157">
    <property type="entry name" value="PDH/Transketolase"/>
</dbReference>